<feature type="transmembrane region" description="Helical" evidence="1">
    <location>
        <begin position="103"/>
        <end position="121"/>
    </location>
</feature>
<reference evidence="2" key="1">
    <citation type="submission" date="2015-10" db="EMBL/GenBank/DDBJ databases">
        <authorList>
            <person name="Gilbert D.G."/>
        </authorList>
    </citation>
    <scope>NUCLEOTIDE SEQUENCE</scope>
</reference>
<keyword evidence="1" id="KW-1133">Transmembrane helix</keyword>
<sequence length="122" mass="12738">MEASLALTIIGTVMILVGLIFNAIPVLVNKQVMGDLAEEAVNPAAALRTILGGSAIAVGFIALYCRGLPNEQASTLLTALGVGMIVIMSTIILIKPRGFADDIPIPPVVMFIILTIIAFYAS</sequence>
<feature type="transmembrane region" description="Helical" evidence="1">
    <location>
        <begin position="76"/>
        <end position="94"/>
    </location>
</feature>
<dbReference type="AlphaFoldDB" id="A0A160VHI6"/>
<accession>A0A160VHI6</accession>
<gene>
    <name evidence="2" type="ORF">MGWOODY_Mmi714</name>
</gene>
<dbReference type="EMBL" id="FAXC01000328">
    <property type="protein sequence ID" value="CUV09932.1"/>
    <property type="molecule type" value="Genomic_DNA"/>
</dbReference>
<name>A0A160VHI6_9ZZZZ</name>
<feature type="transmembrane region" description="Helical" evidence="1">
    <location>
        <begin position="6"/>
        <end position="28"/>
    </location>
</feature>
<proteinExistence type="predicted"/>
<keyword evidence="1" id="KW-0812">Transmembrane</keyword>
<evidence type="ECO:0000313" key="2">
    <source>
        <dbReference type="EMBL" id="CUV09932.1"/>
    </source>
</evidence>
<feature type="transmembrane region" description="Helical" evidence="1">
    <location>
        <begin position="40"/>
        <end position="64"/>
    </location>
</feature>
<evidence type="ECO:0008006" key="3">
    <source>
        <dbReference type="Google" id="ProtNLM"/>
    </source>
</evidence>
<organism evidence="2">
    <name type="scientific">hydrothermal vent metagenome</name>
    <dbReference type="NCBI Taxonomy" id="652676"/>
    <lineage>
        <taxon>unclassified sequences</taxon>
        <taxon>metagenomes</taxon>
        <taxon>ecological metagenomes</taxon>
    </lineage>
</organism>
<evidence type="ECO:0000256" key="1">
    <source>
        <dbReference type="SAM" id="Phobius"/>
    </source>
</evidence>
<protein>
    <recommendedName>
        <fullName evidence="3">Integral membrane protein</fullName>
    </recommendedName>
</protein>
<keyword evidence="1" id="KW-0472">Membrane</keyword>